<evidence type="ECO:0000256" key="11">
    <source>
        <dbReference type="NCBIfam" id="TIGR02224"/>
    </source>
</evidence>
<comment type="subunit">
    <text evidence="10">Forms a cyclic heterotetrameric complex composed of two molecules of XerC and two molecules of XerD.</text>
</comment>
<feature type="active site" evidence="10">
    <location>
        <position position="256"/>
    </location>
</feature>
<evidence type="ECO:0000313" key="16">
    <source>
        <dbReference type="Proteomes" id="UP000001887"/>
    </source>
</evidence>
<dbReference type="NCBIfam" id="NF001399">
    <property type="entry name" value="PRK00283.1"/>
    <property type="match status" value="1"/>
</dbReference>
<dbReference type="InterPro" id="IPR002104">
    <property type="entry name" value="Integrase_catalytic"/>
</dbReference>
<feature type="active site" evidence="10">
    <location>
        <position position="148"/>
    </location>
</feature>
<dbReference type="InterPro" id="IPR011931">
    <property type="entry name" value="Recomb_XerC"/>
</dbReference>
<dbReference type="GO" id="GO:0051301">
    <property type="term" value="P:cell division"/>
    <property type="evidence" value="ECO:0007669"/>
    <property type="project" value="UniProtKB-UniRule"/>
</dbReference>
<dbReference type="Gene3D" id="1.10.150.130">
    <property type="match status" value="1"/>
</dbReference>
<dbReference type="AlphaFoldDB" id="D2R836"/>
<evidence type="ECO:0000256" key="7">
    <source>
        <dbReference type="ARBA" id="ARBA00023125"/>
    </source>
</evidence>
<evidence type="ECO:0000256" key="12">
    <source>
        <dbReference type="SAM" id="MobiDB-lite"/>
    </source>
</evidence>
<evidence type="ECO:0000256" key="8">
    <source>
        <dbReference type="ARBA" id="ARBA00023172"/>
    </source>
</evidence>
<evidence type="ECO:0000256" key="5">
    <source>
        <dbReference type="ARBA" id="ARBA00022829"/>
    </source>
</evidence>
<evidence type="ECO:0000256" key="3">
    <source>
        <dbReference type="ARBA" id="ARBA00022490"/>
    </source>
</evidence>
<dbReference type="NCBIfam" id="TIGR02224">
    <property type="entry name" value="recomb_XerC"/>
    <property type="match status" value="1"/>
</dbReference>
<dbReference type="HAMAP" id="MF_01808">
    <property type="entry name" value="Recomb_XerC_XerD"/>
    <property type="match status" value="1"/>
</dbReference>
<evidence type="ECO:0000256" key="9">
    <source>
        <dbReference type="ARBA" id="ARBA00023306"/>
    </source>
</evidence>
<comment type="function">
    <text evidence="10">Site-specific tyrosine recombinase, which acts by catalyzing the cutting and rejoining of the recombining DNA molecules. The XerC-XerD complex is essential to convert dimers of the bacterial chromosome into monomers to permit their segregation at cell division. It also contributes to the segregational stability of plasmids.</text>
</comment>
<feature type="region of interest" description="Disordered" evidence="12">
    <location>
        <begin position="304"/>
        <end position="323"/>
    </location>
</feature>
<dbReference type="PANTHER" id="PTHR30349">
    <property type="entry name" value="PHAGE INTEGRASE-RELATED"/>
    <property type="match status" value="1"/>
</dbReference>
<dbReference type="PROSITE" id="PS51898">
    <property type="entry name" value="TYR_RECOMBINASE"/>
    <property type="match status" value="1"/>
</dbReference>
<dbReference type="KEGG" id="psl:Psta_4726"/>
<keyword evidence="4 10" id="KW-0132">Cell division</keyword>
<evidence type="ECO:0000256" key="10">
    <source>
        <dbReference type="HAMAP-Rule" id="MF_01808"/>
    </source>
</evidence>
<dbReference type="EMBL" id="CP001848">
    <property type="protein sequence ID" value="ADB19367.1"/>
    <property type="molecule type" value="Genomic_DNA"/>
</dbReference>
<protein>
    <recommendedName>
        <fullName evidence="10 11">Tyrosine recombinase XerC</fullName>
    </recommendedName>
</protein>
<dbReference type="PANTHER" id="PTHR30349:SF77">
    <property type="entry name" value="TYROSINE RECOMBINASE XERC"/>
    <property type="match status" value="1"/>
</dbReference>
<keyword evidence="7 10" id="KW-0238">DNA-binding</keyword>
<evidence type="ECO:0000256" key="2">
    <source>
        <dbReference type="ARBA" id="ARBA00006657"/>
    </source>
</evidence>
<evidence type="ECO:0000313" key="15">
    <source>
        <dbReference type="EMBL" id="ADB19367.1"/>
    </source>
</evidence>
<evidence type="ECO:0000259" key="14">
    <source>
        <dbReference type="PROSITE" id="PS51900"/>
    </source>
</evidence>
<keyword evidence="9 10" id="KW-0131">Cell cycle</keyword>
<dbReference type="CDD" id="cd00798">
    <property type="entry name" value="INT_XerDC_C"/>
    <property type="match status" value="1"/>
</dbReference>
<gene>
    <name evidence="10" type="primary">xerC</name>
    <name evidence="15" type="ordered locus">Psta_4726</name>
</gene>
<feature type="active site" description="O-(3'-phospho-DNA)-tyrosine intermediate" evidence="10">
    <location>
        <position position="288"/>
    </location>
</feature>
<dbReference type="InterPro" id="IPR050090">
    <property type="entry name" value="Tyrosine_recombinase_XerCD"/>
</dbReference>
<dbReference type="eggNOG" id="COG4974">
    <property type="taxonomic scope" value="Bacteria"/>
</dbReference>
<organism evidence="15 16">
    <name type="scientific">Pirellula staleyi (strain ATCC 27377 / DSM 6068 / ICPB 4128)</name>
    <name type="common">Pirella staleyi</name>
    <dbReference type="NCBI Taxonomy" id="530564"/>
    <lineage>
        <taxon>Bacteria</taxon>
        <taxon>Pseudomonadati</taxon>
        <taxon>Planctomycetota</taxon>
        <taxon>Planctomycetia</taxon>
        <taxon>Pirellulales</taxon>
        <taxon>Pirellulaceae</taxon>
        <taxon>Pirellula</taxon>
    </lineage>
</organism>
<dbReference type="InterPro" id="IPR010998">
    <property type="entry name" value="Integrase_recombinase_N"/>
</dbReference>
<dbReference type="Gene3D" id="1.10.443.10">
    <property type="entry name" value="Intergrase catalytic core"/>
    <property type="match status" value="1"/>
</dbReference>
<evidence type="ECO:0000256" key="4">
    <source>
        <dbReference type="ARBA" id="ARBA00022618"/>
    </source>
</evidence>
<accession>D2R836</accession>
<dbReference type="InterPro" id="IPR013762">
    <property type="entry name" value="Integrase-like_cat_sf"/>
</dbReference>
<proteinExistence type="inferred from homology"/>
<keyword evidence="5 10" id="KW-0159">Chromosome partition</keyword>
<dbReference type="InterPro" id="IPR011010">
    <property type="entry name" value="DNA_brk_join_enz"/>
</dbReference>
<dbReference type="GO" id="GO:0005737">
    <property type="term" value="C:cytoplasm"/>
    <property type="evidence" value="ECO:0007669"/>
    <property type="project" value="UniProtKB-SubCell"/>
</dbReference>
<comment type="similarity">
    <text evidence="2 10">Belongs to the 'phage' integrase family. XerC subfamily.</text>
</comment>
<dbReference type="SUPFAM" id="SSF56349">
    <property type="entry name" value="DNA breaking-rejoining enzymes"/>
    <property type="match status" value="1"/>
</dbReference>
<keyword evidence="16" id="KW-1185">Reference proteome</keyword>
<dbReference type="GO" id="GO:0009037">
    <property type="term" value="F:tyrosine-based site-specific recombinase activity"/>
    <property type="evidence" value="ECO:0007669"/>
    <property type="project" value="UniProtKB-UniRule"/>
</dbReference>
<dbReference type="InterPro" id="IPR004107">
    <property type="entry name" value="Integrase_SAM-like_N"/>
</dbReference>
<dbReference type="Pfam" id="PF02899">
    <property type="entry name" value="Phage_int_SAM_1"/>
    <property type="match status" value="1"/>
</dbReference>
<name>D2R836_PIRSD</name>
<feature type="compositionally biased region" description="Polar residues" evidence="12">
    <location>
        <begin position="314"/>
        <end position="323"/>
    </location>
</feature>
<feature type="domain" description="Tyr recombinase" evidence="13">
    <location>
        <begin position="108"/>
        <end position="301"/>
    </location>
</feature>
<evidence type="ECO:0000256" key="1">
    <source>
        <dbReference type="ARBA" id="ARBA00004496"/>
    </source>
</evidence>
<dbReference type="STRING" id="530564.Psta_4726"/>
<dbReference type="Proteomes" id="UP000001887">
    <property type="component" value="Chromosome"/>
</dbReference>
<sequence>MHAAIGQFLRYLVVERGAAELTSKSYREDLTSLADYLTQAYGREPKPSEITPLDLRGYVSALHEAGYAKTSIARRLASLRTFYKFAQREGMADSNPAKPLRNPRKDRKLPHFLAGDELGKLLEAPPADDPAGLRDRAMLETLYSAGLRVSELVGMNDEDLDLDEGVVRIRGKGSKERLAPLGSFALRAIKKWLAHRKLASISVSSTRKSASKAGHGTPVFTNKFGKRLTTRSVARMLEKYLKLTGLDLRTTPHTLRHTFATHLLDRGADIRSVQELLGHKSLVTTQIYTHVSTAALKAVYERAHPRARNKSGRPPSSSSKEAG</sequence>
<dbReference type="OrthoDB" id="9801717at2"/>
<feature type="active site" evidence="10">
    <location>
        <position position="279"/>
    </location>
</feature>
<dbReference type="GO" id="GO:0006313">
    <property type="term" value="P:DNA transposition"/>
    <property type="evidence" value="ECO:0007669"/>
    <property type="project" value="UniProtKB-UniRule"/>
</dbReference>
<feature type="domain" description="Core-binding (CB)" evidence="14">
    <location>
        <begin position="1"/>
        <end position="87"/>
    </location>
</feature>
<evidence type="ECO:0000256" key="6">
    <source>
        <dbReference type="ARBA" id="ARBA00022908"/>
    </source>
</evidence>
<dbReference type="PROSITE" id="PS51900">
    <property type="entry name" value="CB"/>
    <property type="match status" value="1"/>
</dbReference>
<dbReference type="InterPro" id="IPR023009">
    <property type="entry name" value="Tyrosine_recombinase_XerC/XerD"/>
</dbReference>
<dbReference type="Pfam" id="PF00589">
    <property type="entry name" value="Phage_integrase"/>
    <property type="match status" value="1"/>
</dbReference>
<feature type="active site" evidence="10">
    <location>
        <position position="253"/>
    </location>
</feature>
<evidence type="ECO:0000259" key="13">
    <source>
        <dbReference type="PROSITE" id="PS51898"/>
    </source>
</evidence>
<keyword evidence="6 10" id="KW-0229">DNA integration</keyword>
<reference evidence="15 16" key="1">
    <citation type="journal article" date="2009" name="Stand. Genomic Sci.">
        <title>Complete genome sequence of Pirellula staleyi type strain (ATCC 27377).</title>
        <authorList>
            <person name="Clum A."/>
            <person name="Tindall B.J."/>
            <person name="Sikorski J."/>
            <person name="Ivanova N."/>
            <person name="Mavrommatis K."/>
            <person name="Lucas S."/>
            <person name="Glavina del Rio T."/>
            <person name="Nolan M."/>
            <person name="Chen F."/>
            <person name="Tice H."/>
            <person name="Pitluck S."/>
            <person name="Cheng J.F."/>
            <person name="Chertkov O."/>
            <person name="Brettin T."/>
            <person name="Han C."/>
            <person name="Detter J.C."/>
            <person name="Kuske C."/>
            <person name="Bruce D."/>
            <person name="Goodwin L."/>
            <person name="Ovchinikova G."/>
            <person name="Pati A."/>
            <person name="Mikhailova N."/>
            <person name="Chen A."/>
            <person name="Palaniappan K."/>
            <person name="Land M."/>
            <person name="Hauser L."/>
            <person name="Chang Y.J."/>
            <person name="Jeffries C.D."/>
            <person name="Chain P."/>
            <person name="Rohde M."/>
            <person name="Goker M."/>
            <person name="Bristow J."/>
            <person name="Eisen J.A."/>
            <person name="Markowitz V."/>
            <person name="Hugenholtz P."/>
            <person name="Kyrpides N.C."/>
            <person name="Klenk H.P."/>
            <person name="Lapidus A."/>
        </authorList>
    </citation>
    <scope>NUCLEOTIDE SEQUENCE [LARGE SCALE GENOMIC DNA]</scope>
    <source>
        <strain evidence="16">ATCC 27377 / DSM 6068 / ICPB 4128</strain>
    </source>
</reference>
<comment type="subcellular location">
    <subcellularLocation>
        <location evidence="1 10">Cytoplasm</location>
    </subcellularLocation>
</comment>
<keyword evidence="8 10" id="KW-0233">DNA recombination</keyword>
<dbReference type="GO" id="GO:0003677">
    <property type="term" value="F:DNA binding"/>
    <property type="evidence" value="ECO:0007669"/>
    <property type="project" value="UniProtKB-UniRule"/>
</dbReference>
<dbReference type="GO" id="GO:0007059">
    <property type="term" value="P:chromosome segregation"/>
    <property type="evidence" value="ECO:0007669"/>
    <property type="project" value="UniProtKB-UniRule"/>
</dbReference>
<dbReference type="HOGENOM" id="CLU_027562_9_6_0"/>
<feature type="active site" evidence="10">
    <location>
        <position position="172"/>
    </location>
</feature>
<dbReference type="InterPro" id="IPR044068">
    <property type="entry name" value="CB"/>
</dbReference>
<keyword evidence="3 10" id="KW-0963">Cytoplasm</keyword>